<dbReference type="Gene3D" id="2.40.50.140">
    <property type="entry name" value="Nucleic acid-binding proteins"/>
    <property type="match status" value="1"/>
</dbReference>
<keyword evidence="2" id="KW-0689">Ribosomal protein</keyword>
<dbReference type="PANTHER" id="PTHR11652">
    <property type="entry name" value="30S RIBOSOMAL PROTEIN S12 FAMILY MEMBER"/>
    <property type="match status" value="1"/>
</dbReference>
<dbReference type="AlphaFoldDB" id="A0A915P8L7"/>
<proteinExistence type="inferred from homology"/>
<dbReference type="Pfam" id="PF00164">
    <property type="entry name" value="Ribosom_S12_S23"/>
    <property type="match status" value="1"/>
</dbReference>
<dbReference type="InterPro" id="IPR012340">
    <property type="entry name" value="NA-bd_OB-fold"/>
</dbReference>
<accession>A0A915P8L7</accession>
<dbReference type="CDD" id="cd03368">
    <property type="entry name" value="Ribosomal_S12"/>
    <property type="match status" value="1"/>
</dbReference>
<dbReference type="WBParaSite" id="scf7180000423290.g10606">
    <property type="protein sequence ID" value="scf7180000423290.g10606"/>
    <property type="gene ID" value="scf7180000423290.g10606"/>
</dbReference>
<evidence type="ECO:0000256" key="3">
    <source>
        <dbReference type="ARBA" id="ARBA00023274"/>
    </source>
</evidence>
<dbReference type="Proteomes" id="UP000887560">
    <property type="component" value="Unplaced"/>
</dbReference>
<dbReference type="SUPFAM" id="SSF50249">
    <property type="entry name" value="Nucleic acid-binding proteins"/>
    <property type="match status" value="1"/>
</dbReference>
<dbReference type="PRINTS" id="PR01034">
    <property type="entry name" value="RIBOSOMALS12"/>
</dbReference>
<protein>
    <recommendedName>
        <fullName evidence="4">Small ribosomal subunit protein uS12m</fullName>
    </recommendedName>
</protein>
<comment type="similarity">
    <text evidence="1">Belongs to the universal ribosomal protein uS12 family.</text>
</comment>
<keyword evidence="5" id="KW-1185">Reference proteome</keyword>
<dbReference type="InterPro" id="IPR008606">
    <property type="entry name" value="EIF4EBP"/>
</dbReference>
<dbReference type="GO" id="GO:0015935">
    <property type="term" value="C:small ribosomal subunit"/>
    <property type="evidence" value="ECO:0007669"/>
    <property type="project" value="InterPro"/>
</dbReference>
<dbReference type="Pfam" id="PF05456">
    <property type="entry name" value="eIF_4EBP"/>
    <property type="match status" value="1"/>
</dbReference>
<dbReference type="GO" id="GO:0003735">
    <property type="term" value="F:structural constituent of ribosome"/>
    <property type="evidence" value="ECO:0007669"/>
    <property type="project" value="InterPro"/>
</dbReference>
<dbReference type="InterPro" id="IPR006032">
    <property type="entry name" value="Ribosomal_uS12"/>
</dbReference>
<evidence type="ECO:0000256" key="2">
    <source>
        <dbReference type="ARBA" id="ARBA00022980"/>
    </source>
</evidence>
<evidence type="ECO:0000313" key="6">
    <source>
        <dbReference type="WBParaSite" id="scf7180000423290.g10606"/>
    </source>
</evidence>
<dbReference type="GO" id="GO:0006412">
    <property type="term" value="P:translation"/>
    <property type="evidence" value="ECO:0007669"/>
    <property type="project" value="InterPro"/>
</dbReference>
<sequence length="244" mass="28418">MDFSDLLSRQMEKLNMADAERNERREAAEKFRMVIGTLLDKDEGYAYMKRKQTKPKELIPFRIVYTREFILRCSSSPYSTLPPKNMPGIVMEMPDIAAKFPRRFLRAEFPFVQKDFGSVRTIHSTRILNWDGLLDHKYINWPIKYEHQPRDRWPIKGYHYIKGVVLKTLIKHPKKPNSGNRQCALVRLDTGKEVIAYIPGEGHNLQEHSQVHVRGGRKRDLIGVKCCIVRGALDCAPVRKKKTV</sequence>
<keyword evidence="3" id="KW-0687">Ribonucleoprotein</keyword>
<name>A0A915P8L7_9BILA</name>
<dbReference type="InterPro" id="IPR005679">
    <property type="entry name" value="Ribosomal_uS12_bac"/>
</dbReference>
<evidence type="ECO:0000256" key="1">
    <source>
        <dbReference type="ARBA" id="ARBA00005657"/>
    </source>
</evidence>
<dbReference type="GO" id="GO:0045947">
    <property type="term" value="P:negative regulation of translational initiation"/>
    <property type="evidence" value="ECO:0007669"/>
    <property type="project" value="InterPro"/>
</dbReference>
<evidence type="ECO:0000256" key="4">
    <source>
        <dbReference type="ARBA" id="ARBA00035248"/>
    </source>
</evidence>
<evidence type="ECO:0000313" key="5">
    <source>
        <dbReference type="Proteomes" id="UP000887560"/>
    </source>
</evidence>
<reference evidence="6" key="1">
    <citation type="submission" date="2022-11" db="UniProtKB">
        <authorList>
            <consortium name="WormBaseParasite"/>
        </authorList>
    </citation>
    <scope>IDENTIFICATION</scope>
</reference>
<dbReference type="GO" id="GO:0008190">
    <property type="term" value="F:eukaryotic initiation factor 4E binding"/>
    <property type="evidence" value="ECO:0007669"/>
    <property type="project" value="InterPro"/>
</dbReference>
<organism evidence="5 6">
    <name type="scientific">Meloidogyne floridensis</name>
    <dbReference type="NCBI Taxonomy" id="298350"/>
    <lineage>
        <taxon>Eukaryota</taxon>
        <taxon>Metazoa</taxon>
        <taxon>Ecdysozoa</taxon>
        <taxon>Nematoda</taxon>
        <taxon>Chromadorea</taxon>
        <taxon>Rhabditida</taxon>
        <taxon>Tylenchina</taxon>
        <taxon>Tylenchomorpha</taxon>
        <taxon>Tylenchoidea</taxon>
        <taxon>Meloidogynidae</taxon>
        <taxon>Meloidogyninae</taxon>
        <taxon>Meloidogyne</taxon>
    </lineage>
</organism>